<feature type="chain" id="PRO_5017552908" evidence="3">
    <location>
        <begin position="22"/>
        <end position="357"/>
    </location>
</feature>
<protein>
    <submittedName>
        <fullName evidence="5">Surface antigen-like protein</fullName>
    </submittedName>
</protein>
<evidence type="ECO:0000256" key="3">
    <source>
        <dbReference type="SAM" id="SignalP"/>
    </source>
</evidence>
<comment type="subcellular location">
    <subcellularLocation>
        <location evidence="1">Membrane</location>
    </subcellularLocation>
</comment>
<dbReference type="Proteomes" id="UP000256779">
    <property type="component" value="Unassembled WGS sequence"/>
</dbReference>
<evidence type="ECO:0000256" key="2">
    <source>
        <dbReference type="ARBA" id="ARBA00023136"/>
    </source>
</evidence>
<organism evidence="5 6">
    <name type="scientific">Marinoscillum furvescens DSM 4134</name>
    <dbReference type="NCBI Taxonomy" id="1122208"/>
    <lineage>
        <taxon>Bacteria</taxon>
        <taxon>Pseudomonadati</taxon>
        <taxon>Bacteroidota</taxon>
        <taxon>Cytophagia</taxon>
        <taxon>Cytophagales</taxon>
        <taxon>Reichenbachiellaceae</taxon>
        <taxon>Marinoscillum</taxon>
    </lineage>
</organism>
<keyword evidence="6" id="KW-1185">Reference proteome</keyword>
<keyword evidence="2" id="KW-0472">Membrane</keyword>
<evidence type="ECO:0000259" key="4">
    <source>
        <dbReference type="Pfam" id="PF01103"/>
    </source>
</evidence>
<evidence type="ECO:0000256" key="1">
    <source>
        <dbReference type="ARBA" id="ARBA00004370"/>
    </source>
</evidence>
<reference evidence="5 6" key="1">
    <citation type="submission" date="2018-07" db="EMBL/GenBank/DDBJ databases">
        <title>Genomic Encyclopedia of Type Strains, Phase IV (KMG-IV): sequencing the most valuable type-strain genomes for metagenomic binning, comparative biology and taxonomic classification.</title>
        <authorList>
            <person name="Goeker M."/>
        </authorList>
    </citation>
    <scope>NUCLEOTIDE SEQUENCE [LARGE SCALE GENOMIC DNA]</scope>
    <source>
        <strain evidence="5 6">DSM 4134</strain>
    </source>
</reference>
<evidence type="ECO:0000313" key="6">
    <source>
        <dbReference type="Proteomes" id="UP000256779"/>
    </source>
</evidence>
<feature type="signal peptide" evidence="3">
    <location>
        <begin position="1"/>
        <end position="21"/>
    </location>
</feature>
<comment type="caution">
    <text evidence="5">The sequence shown here is derived from an EMBL/GenBank/DDBJ whole genome shotgun (WGS) entry which is preliminary data.</text>
</comment>
<keyword evidence="3" id="KW-0732">Signal</keyword>
<dbReference type="GO" id="GO:0019867">
    <property type="term" value="C:outer membrane"/>
    <property type="evidence" value="ECO:0007669"/>
    <property type="project" value="InterPro"/>
</dbReference>
<dbReference type="Pfam" id="PF01103">
    <property type="entry name" value="Omp85"/>
    <property type="match status" value="1"/>
</dbReference>
<evidence type="ECO:0000313" key="5">
    <source>
        <dbReference type="EMBL" id="RED94411.1"/>
    </source>
</evidence>
<dbReference type="EMBL" id="QREG01000021">
    <property type="protein sequence ID" value="RED94411.1"/>
    <property type="molecule type" value="Genomic_DNA"/>
</dbReference>
<dbReference type="InterPro" id="IPR000184">
    <property type="entry name" value="Bac_surfAg_D15"/>
</dbReference>
<accession>A0A3D9KYB5</accession>
<dbReference type="Gene3D" id="2.40.160.50">
    <property type="entry name" value="membrane protein fhac: a member of the omp85/tpsb transporter family"/>
    <property type="match status" value="1"/>
</dbReference>
<feature type="domain" description="Bacterial surface antigen (D15)" evidence="4">
    <location>
        <begin position="81"/>
        <end position="357"/>
    </location>
</feature>
<proteinExistence type="predicted"/>
<sequence length="357" mass="40900">MLLKFKFICLLMTITCCTLFAQDSTQNKDKGIIVLPAVFFSPETSLGFGGAGLFYFRTSKDSTAAPSNIQSIFIYTLENQILFTNPYGIFLKGDQYWLKGELGYYLYPYEYYGIGSDISLDRFEAYTASFLRFEVNALKLLKDNFYLGPTLFYDQYFHIKTDAEGELNQRNIRGVRGGQLLGGGASFVLDKRNNVFCPFRGYYLEGRVLQYQDAAFGDYAFTDIFFDARKYFHPADGWETAFQLYHQSVVGDVPFYNYALLGGGKRMRGYYRGAYRDHHFSTLQAEVRKYVFKRIIISAYGGIGGVNDTFASFDKLLGSYGVGLRYEINPEEHIRIRLDYARGHNTSGFYININEAF</sequence>
<gene>
    <name evidence="5" type="ORF">C7460_12198</name>
</gene>
<name>A0A3D9KYB5_MARFU</name>
<dbReference type="AlphaFoldDB" id="A0A3D9KYB5"/>